<evidence type="ECO:0000256" key="5">
    <source>
        <dbReference type="ARBA" id="ARBA00023002"/>
    </source>
</evidence>
<dbReference type="InterPro" id="IPR020841">
    <property type="entry name" value="PKS_Beta-ketoAc_synthase_dom"/>
</dbReference>
<name>A0ABR1TI90_9PEZI</name>
<sequence>MEQPPLAIVGYAYRAPGVGRKGLWEFLKEAKSAWSPIPPERFKQDAFYHPDPEKCGSFTSKGGHFLPDDIYAFDAAFFNLKADEARVVDPQHRLLLECAFEAAESAGLTLSDLWRQNIAVFSAHDSSEYTTGILEDTATTNKYAGIGIPPAMVANRLSYFFGLTGPSVALDAACAGSSYALHQACQSIWAGNCSAAFVGGSSLLIRPEIWTLLDSLGALSPDGKSYSYDAKANGFGRGEGGACLIIKPLSDALAAGDPVRAILRNISAAHTGRTPGISLPSQSSQEELLLRVHREIGLDPNDTTFIEGHGTGTIAGDSIDGNAIAVVAASQRTSGTPLHIGSLKSNFGHLEGSSGVLSTIKAVMMLEHGMLLPNANFETLNPKIEHADKLRVLTKAISWPPGSPRRVCVTNYGMGGSIAATLLDEAPTRALSCLDSIPCQNGHTNGNGHTECDAKSTSRTDTSPQALGKLERLYVFSAKSAASLQSYCPVFADYLSKVPESAELADNLCYTLSEKRTLFNHRAAVIAGSFSSLRDQLMDTSAVAKGTSIKSPAVAFVFTGQGAQYFQMAAGLERYEVFGRAIAEAETLLKGFGSPWSLTEELSKPCDMSRIDDPQISQPACTAVQLALVALLRSWGISPRAVVGHSSGEIAAAYAAGLLSFEAAVGISYYRGVAVSRLVQDASSNGAMLALGVGATEATQLIKGCGGYAVIAAYNSPESVTLSGDSDAIAAIEEEAKRQGLFVRKLKVNVAYHSAHMRKAADSYVATIEPLCVSMGQELDHEPKTQPIFFSSVTGKRETTTPTTAPYWVKNLVSPVLYMQALGALTGPGAIDDQLVTSRVLVEVGPHAALKSPTMQTAGAAAAAPGQTPPVYLPSLLRGADATSSMLQLATKLFVSGASIKIGEVNGIRGSSRVVTGLPPYEWMKATRHFLQSRITTQKLHHATAYNCLLGRKSPSEGNVHTFRNVFSTNDMPWVQDHEVDGQVLFPFTGFSALATEAFKTVFPGDLQTILIQEIHVTKSLRVQDEQMVDMTTNIRPAREGTSTSSQTTWEFEISTWTDAQGWTVHAFGRIKGDDSDALLSSPSVRAAHKVLKDTSLIERDVSKEYAELEQAGIRYGPDFARMVQLRSSSRASVHTISIRDWSQEDSAKESPVTTDPPTLDAILHCFSILQGASGARAMYVPTQIRRWHISNRIPAGPKGKLHVVTQLVDCEPKTGTMHLNIVVFDMSGRVPKPVIDADTITFKAISKPRNQDMARDLPVTYDTIYVPAVDLVDTMVPSSMVESSVALSSEDQERETRYRQTVYDVVHHFLCKMLKETKNDDKRDLPPHLREFYEWARECVRQFPLHSKAFDLDAYLSQKDQQNAMDQMICAVGLRLTDIMRGKLQPLELMLADGLLSRSYEQDTESVRMNKGLATYVQHLAQCNPDLKILEIGGGTASAAVPILKAIQKATEGTTSNFQYMFTDISSGFFEDAEKKLKEWSESGRISYKKLDIGKDPAAQGFKLHSYDLVVAANVLHATPNIDVTLQNARSLLKDGGKLALLELTQSIIPATLPFALLPGWWLFEDSRRSPNGPLLSAAGWEGALKSNGFTGVDGRVADRPGQSDENYAVMWSTAVATAGGSVAQGAKFAVLTDGVTKGTLGFCRALERAVESDLGVPCTSRTLAQVSPDEQTFCIILDNPRQSIFKSLSAENFDGIKDAEPEASLVKGFLRGLRIEDGSKCLLLFENVPYNELDIGSILRVAQRMLSPNPEVRRDQEFAVIDGLIRVPRLWVQPAAADAFAADAGIIVKQEQRLGDVGIGLQMTVESVGDPDSIYMCCTDTLAAAPTGQQVVVRVEAAGVNFRDLLFVLGSLPFEPPGMEGAGVIVGVGPQVEDLKVGDRVLYQVDDGGWSTFVKADAGRVHKLPDGLDAADAAGMPVVHCTAIVSLIEVGRLRKGESVLIHAASGGVGQSCIMLAQHIGARIFCTAGTQEKRDFIKRKFGIPPSQIFSSRTSAFRNSVMLATDGRGVDVVVNSLSGHLLQQSWELIADNGRFIELGKMDFAQNNYLPMGLFAKNVTFCGLNMWKRWNTVPGSTKADLKMMLQLLKEGAIEPIRPLTKLPITKAAAGLRKLQSGQSVGKIVLTVEADDVVLAERPSTLSSPSGRLLRPDRTYGAKNIVLLGRSGSSSSEVARLLEHYKGTSVCLRALACDVASHKDVMHASQAIADLPRVAGVVHGALYLRDAFLMNSTFDHWQETTGPKIRGAWLLHETFDELDFFVSLSSVDGIVGHHGQSIYSATCTFLDAFAQHRLRLGMPAVTISLPAVEGAGYAHDRNLNELLNETIGLKLREDQVHTLLKAAILGPSSGLVYDGRIVTAVSSRAEGAELPYDGYRFLSALRPLKRDVGEVVGGNGQGSGSKAQGDWKDGSPEGLMSALTNKVATITMMDVEEVTPERELDDYGLDSLISVELRNWIKRESGVDLPLNAIVEAENLQALADDILSRMKD</sequence>
<dbReference type="InterPro" id="IPR049551">
    <property type="entry name" value="PKS_DH_C"/>
</dbReference>
<dbReference type="PANTHER" id="PTHR43775:SF29">
    <property type="entry name" value="ASPERFURANONE POLYKETIDE SYNTHASE AFOG-RELATED"/>
    <property type="match status" value="1"/>
</dbReference>
<evidence type="ECO:0000259" key="11">
    <source>
        <dbReference type="PROSITE" id="PS52019"/>
    </source>
</evidence>
<accession>A0ABR1TI90</accession>
<protein>
    <recommendedName>
        <fullName evidence="14">Polyketide synthase</fullName>
    </recommendedName>
</protein>
<evidence type="ECO:0000259" key="10">
    <source>
        <dbReference type="PROSITE" id="PS52004"/>
    </source>
</evidence>
<dbReference type="Pfam" id="PF14765">
    <property type="entry name" value="PS-DH"/>
    <property type="match status" value="1"/>
</dbReference>
<dbReference type="InterPro" id="IPR014030">
    <property type="entry name" value="Ketoacyl_synth_N"/>
</dbReference>
<dbReference type="InterPro" id="IPR036736">
    <property type="entry name" value="ACP-like_sf"/>
</dbReference>
<dbReference type="PROSITE" id="PS52004">
    <property type="entry name" value="KS3_2"/>
    <property type="match status" value="1"/>
</dbReference>
<dbReference type="InterPro" id="IPR016039">
    <property type="entry name" value="Thiolase-like"/>
</dbReference>
<feature type="domain" description="PKS/mFAS DH" evidence="11">
    <location>
        <begin position="947"/>
        <end position="1252"/>
    </location>
</feature>
<dbReference type="CDD" id="cd02440">
    <property type="entry name" value="AdoMet_MTases"/>
    <property type="match status" value="1"/>
</dbReference>
<dbReference type="SUPFAM" id="SSF53335">
    <property type="entry name" value="S-adenosyl-L-methionine-dependent methyltransferases"/>
    <property type="match status" value="1"/>
</dbReference>
<evidence type="ECO:0000259" key="9">
    <source>
        <dbReference type="PROSITE" id="PS50075"/>
    </source>
</evidence>
<feature type="domain" description="Carrier" evidence="9">
    <location>
        <begin position="2408"/>
        <end position="2485"/>
    </location>
</feature>
<dbReference type="Pfam" id="PF02801">
    <property type="entry name" value="Ketoacyl-synt_C"/>
    <property type="match status" value="1"/>
</dbReference>
<organism evidence="12 13">
    <name type="scientific">Apiospora saccharicola</name>
    <dbReference type="NCBI Taxonomy" id="335842"/>
    <lineage>
        <taxon>Eukaryota</taxon>
        <taxon>Fungi</taxon>
        <taxon>Dikarya</taxon>
        <taxon>Ascomycota</taxon>
        <taxon>Pezizomycotina</taxon>
        <taxon>Sordariomycetes</taxon>
        <taxon>Xylariomycetidae</taxon>
        <taxon>Amphisphaeriales</taxon>
        <taxon>Apiosporaceae</taxon>
        <taxon>Apiospora</taxon>
    </lineage>
</organism>
<evidence type="ECO:0000256" key="4">
    <source>
        <dbReference type="ARBA" id="ARBA00022857"/>
    </source>
</evidence>
<evidence type="ECO:0000256" key="3">
    <source>
        <dbReference type="ARBA" id="ARBA00022679"/>
    </source>
</evidence>
<evidence type="ECO:0000256" key="2">
    <source>
        <dbReference type="ARBA" id="ARBA00022553"/>
    </source>
</evidence>
<dbReference type="InterPro" id="IPR049552">
    <property type="entry name" value="PKS_DH_N"/>
</dbReference>
<evidence type="ECO:0000313" key="13">
    <source>
        <dbReference type="Proteomes" id="UP001446871"/>
    </source>
</evidence>
<comment type="caution">
    <text evidence="12">The sequence shown here is derived from an EMBL/GenBank/DDBJ whole genome shotgun (WGS) entry which is preliminary data.</text>
</comment>
<dbReference type="Pfam" id="PF13602">
    <property type="entry name" value="ADH_zinc_N_2"/>
    <property type="match status" value="1"/>
</dbReference>
<dbReference type="Pfam" id="PF00109">
    <property type="entry name" value="ketoacyl-synt"/>
    <property type="match status" value="1"/>
</dbReference>
<dbReference type="SUPFAM" id="SSF47336">
    <property type="entry name" value="ACP-like"/>
    <property type="match status" value="1"/>
</dbReference>
<keyword evidence="6" id="KW-0511">Multifunctional enzyme</keyword>
<feature type="domain" description="Ketosynthase family 3 (KS3)" evidence="10">
    <location>
        <begin position="3"/>
        <end position="425"/>
    </location>
</feature>
<dbReference type="Gene3D" id="3.40.50.720">
    <property type="entry name" value="NAD(P)-binding Rossmann-like Domain"/>
    <property type="match status" value="1"/>
</dbReference>
<evidence type="ECO:0000256" key="1">
    <source>
        <dbReference type="ARBA" id="ARBA00022450"/>
    </source>
</evidence>
<evidence type="ECO:0000256" key="7">
    <source>
        <dbReference type="ARBA" id="ARBA00023315"/>
    </source>
</evidence>
<dbReference type="Pfam" id="PF08240">
    <property type="entry name" value="ADH_N"/>
    <property type="match status" value="1"/>
</dbReference>
<dbReference type="SUPFAM" id="SSF55048">
    <property type="entry name" value="Probable ACP-binding domain of malonyl-CoA ACP transacylase"/>
    <property type="match status" value="1"/>
</dbReference>
<dbReference type="Gene3D" id="3.40.50.150">
    <property type="entry name" value="Vaccinia Virus protein VP39"/>
    <property type="match status" value="1"/>
</dbReference>
<dbReference type="SMART" id="SM00823">
    <property type="entry name" value="PKS_PP"/>
    <property type="match status" value="1"/>
</dbReference>
<feature type="region of interest" description="N-terminal hotdog fold" evidence="8">
    <location>
        <begin position="947"/>
        <end position="1078"/>
    </location>
</feature>
<dbReference type="Gene3D" id="3.90.180.10">
    <property type="entry name" value="Medium-chain alcohol dehydrogenases, catalytic domain"/>
    <property type="match status" value="1"/>
</dbReference>
<dbReference type="PROSITE" id="PS52019">
    <property type="entry name" value="PKS_MFAS_DH"/>
    <property type="match status" value="1"/>
</dbReference>
<dbReference type="SMART" id="SM00825">
    <property type="entry name" value="PKS_KS"/>
    <property type="match status" value="1"/>
</dbReference>
<dbReference type="CDD" id="cd00833">
    <property type="entry name" value="PKS"/>
    <property type="match status" value="1"/>
</dbReference>
<dbReference type="InterPro" id="IPR001227">
    <property type="entry name" value="Ac_transferase_dom_sf"/>
</dbReference>
<dbReference type="Gene3D" id="3.10.129.110">
    <property type="entry name" value="Polyketide synthase dehydratase"/>
    <property type="match status" value="1"/>
</dbReference>
<dbReference type="InterPro" id="IPR016035">
    <property type="entry name" value="Acyl_Trfase/lysoPLipase"/>
</dbReference>
<keyword evidence="13" id="KW-1185">Reference proteome</keyword>
<dbReference type="Gene3D" id="3.40.47.10">
    <property type="match status" value="1"/>
</dbReference>
<dbReference type="InterPro" id="IPR049900">
    <property type="entry name" value="PKS_mFAS_DH"/>
</dbReference>
<dbReference type="InterPro" id="IPR013217">
    <property type="entry name" value="Methyltransf_12"/>
</dbReference>
<feature type="active site" description="Proton acceptor; for dehydratase activity" evidence="8">
    <location>
        <position position="978"/>
    </location>
</feature>
<dbReference type="Gene3D" id="1.10.1200.10">
    <property type="entry name" value="ACP-like"/>
    <property type="match status" value="1"/>
</dbReference>
<evidence type="ECO:0008006" key="14">
    <source>
        <dbReference type="Google" id="ProtNLM"/>
    </source>
</evidence>
<dbReference type="InterPro" id="IPR014031">
    <property type="entry name" value="Ketoacyl_synth_C"/>
</dbReference>
<dbReference type="Gene3D" id="3.30.70.3290">
    <property type="match status" value="1"/>
</dbReference>
<dbReference type="CDD" id="cd05195">
    <property type="entry name" value="enoyl_red"/>
    <property type="match status" value="1"/>
</dbReference>
<dbReference type="InterPro" id="IPR009081">
    <property type="entry name" value="PP-bd_ACP"/>
</dbReference>
<dbReference type="EMBL" id="JAQQWM010000009">
    <property type="protein sequence ID" value="KAK8046087.1"/>
    <property type="molecule type" value="Genomic_DNA"/>
</dbReference>
<dbReference type="SMART" id="SM00822">
    <property type="entry name" value="PKS_KR"/>
    <property type="match status" value="1"/>
</dbReference>
<dbReference type="Proteomes" id="UP001446871">
    <property type="component" value="Unassembled WGS sequence"/>
</dbReference>
<dbReference type="SUPFAM" id="SSF52151">
    <property type="entry name" value="FabD/lysophospholipase-like"/>
    <property type="match status" value="1"/>
</dbReference>
<dbReference type="InterPro" id="IPR029063">
    <property type="entry name" value="SAM-dependent_MTases_sf"/>
</dbReference>
<dbReference type="InterPro" id="IPR020807">
    <property type="entry name" value="PKS_DH"/>
</dbReference>
<dbReference type="PROSITE" id="PS00012">
    <property type="entry name" value="PHOSPHOPANTETHEINE"/>
    <property type="match status" value="1"/>
</dbReference>
<feature type="region of interest" description="C-terminal hotdog fold" evidence="8">
    <location>
        <begin position="1097"/>
        <end position="1252"/>
    </location>
</feature>
<dbReference type="PANTHER" id="PTHR43775">
    <property type="entry name" value="FATTY ACID SYNTHASE"/>
    <property type="match status" value="1"/>
</dbReference>
<dbReference type="InterPro" id="IPR006162">
    <property type="entry name" value="Ppantetheine_attach_site"/>
</dbReference>
<dbReference type="InterPro" id="IPR011032">
    <property type="entry name" value="GroES-like_sf"/>
</dbReference>
<dbReference type="SUPFAM" id="SSF51735">
    <property type="entry name" value="NAD(P)-binding Rossmann-fold domains"/>
    <property type="match status" value="2"/>
</dbReference>
<evidence type="ECO:0000256" key="8">
    <source>
        <dbReference type="PROSITE-ProRule" id="PRU01363"/>
    </source>
</evidence>
<dbReference type="InterPro" id="IPR042104">
    <property type="entry name" value="PKS_dehydratase_sf"/>
</dbReference>
<dbReference type="SUPFAM" id="SSF53901">
    <property type="entry name" value="Thiolase-like"/>
    <property type="match status" value="1"/>
</dbReference>
<dbReference type="InterPro" id="IPR013154">
    <property type="entry name" value="ADH-like_N"/>
</dbReference>
<evidence type="ECO:0000313" key="12">
    <source>
        <dbReference type="EMBL" id="KAK8046087.1"/>
    </source>
</evidence>
<proteinExistence type="predicted"/>
<dbReference type="Pfam" id="PF00698">
    <property type="entry name" value="Acyl_transf_1"/>
    <property type="match status" value="1"/>
</dbReference>
<dbReference type="SMART" id="SM00826">
    <property type="entry name" value="PKS_DH"/>
    <property type="match status" value="1"/>
</dbReference>
<dbReference type="Pfam" id="PF08659">
    <property type="entry name" value="KR"/>
    <property type="match status" value="1"/>
</dbReference>
<dbReference type="SUPFAM" id="SSF50129">
    <property type="entry name" value="GroES-like"/>
    <property type="match status" value="1"/>
</dbReference>
<dbReference type="InterPro" id="IPR014043">
    <property type="entry name" value="Acyl_transferase_dom"/>
</dbReference>
<keyword evidence="3" id="KW-0808">Transferase</keyword>
<reference evidence="12 13" key="1">
    <citation type="submission" date="2023-01" db="EMBL/GenBank/DDBJ databases">
        <title>Analysis of 21 Apiospora genomes using comparative genomics revels a genus with tremendous synthesis potential of carbohydrate active enzymes and secondary metabolites.</title>
        <authorList>
            <person name="Sorensen T."/>
        </authorList>
    </citation>
    <scope>NUCLEOTIDE SEQUENCE [LARGE SCALE GENOMIC DNA]</scope>
    <source>
        <strain evidence="12 13">CBS 83171</strain>
    </source>
</reference>
<evidence type="ECO:0000256" key="6">
    <source>
        <dbReference type="ARBA" id="ARBA00023268"/>
    </source>
</evidence>
<keyword evidence="4" id="KW-0521">NADP</keyword>
<dbReference type="Pfam" id="PF21089">
    <property type="entry name" value="PKS_DH_N"/>
    <property type="match status" value="1"/>
</dbReference>
<dbReference type="Gene3D" id="3.40.366.10">
    <property type="entry name" value="Malonyl-Coenzyme A Acyl Carrier Protein, domain 2"/>
    <property type="match status" value="1"/>
</dbReference>
<dbReference type="InterPro" id="IPR016036">
    <property type="entry name" value="Malonyl_transacylase_ACP-bd"/>
</dbReference>
<gene>
    <name evidence="12" type="ORF">PG996_014151</name>
</gene>
<dbReference type="InterPro" id="IPR020806">
    <property type="entry name" value="PKS_PP-bd"/>
</dbReference>
<dbReference type="SMART" id="SM00827">
    <property type="entry name" value="PKS_AT"/>
    <property type="match status" value="1"/>
</dbReference>
<keyword evidence="1" id="KW-0596">Phosphopantetheine</keyword>
<dbReference type="InterPro" id="IPR050091">
    <property type="entry name" value="PKS_NRPS_Biosynth_Enz"/>
</dbReference>
<dbReference type="InterPro" id="IPR013968">
    <property type="entry name" value="PKS_KR"/>
</dbReference>
<dbReference type="InterPro" id="IPR036291">
    <property type="entry name" value="NAD(P)-bd_dom_sf"/>
</dbReference>
<dbReference type="SMART" id="SM00829">
    <property type="entry name" value="PKS_ER"/>
    <property type="match status" value="1"/>
</dbReference>
<keyword evidence="5" id="KW-0560">Oxidoreductase</keyword>
<dbReference type="Pfam" id="PF00550">
    <property type="entry name" value="PP-binding"/>
    <property type="match status" value="1"/>
</dbReference>
<keyword evidence="7" id="KW-0012">Acyltransferase</keyword>
<dbReference type="Pfam" id="PF22621">
    <property type="entry name" value="CurL-like_PKS_C"/>
    <property type="match status" value="1"/>
</dbReference>
<dbReference type="InterPro" id="IPR057326">
    <property type="entry name" value="KR_dom"/>
</dbReference>
<dbReference type="PROSITE" id="PS50075">
    <property type="entry name" value="CARRIER"/>
    <property type="match status" value="1"/>
</dbReference>
<keyword evidence="2" id="KW-0597">Phosphoprotein</keyword>
<feature type="active site" description="Proton donor; for dehydratase activity" evidence="8">
    <location>
        <position position="1161"/>
    </location>
</feature>
<dbReference type="Pfam" id="PF08242">
    <property type="entry name" value="Methyltransf_12"/>
    <property type="match status" value="1"/>
</dbReference>
<dbReference type="InterPro" id="IPR020843">
    <property type="entry name" value="ER"/>
</dbReference>